<sequence length="241" mass="26791">MDPQTANLWAAFEQARNFSRSPRSQDAKTVEPDEVVANGSAVPAEPSAPTTKQKRPNASRKRKGSEEIEVPRKETRVRSNSIVVKQDTSQTGFLSSLLKNIKDSSTDQGPALSSPRHTIPSSIHRQRQYSPPLSPSNAGSSAGSDHTQSRPQSPTDPECESRPSSPVVRYNKTDLSRLVSSQLKPLYHVKLTKDEFTTINRTVTRRLFDDPLVCVESEAGLRTRIAREIRHELDEILIPID</sequence>
<proteinExistence type="predicted"/>
<feature type="compositionally biased region" description="Polar residues" evidence="1">
    <location>
        <begin position="78"/>
        <end position="98"/>
    </location>
</feature>
<evidence type="ECO:0000313" key="3">
    <source>
        <dbReference type="Proteomes" id="UP000013776"/>
    </source>
</evidence>
<comment type="caution">
    <text evidence="2">The sequence shown here is derived from an EMBL/GenBank/DDBJ whole genome shotgun (WGS) entry which is preliminary data.</text>
</comment>
<accession>R4XD20</accession>
<dbReference type="Proteomes" id="UP000013776">
    <property type="component" value="Unassembled WGS sequence"/>
</dbReference>
<evidence type="ECO:0000256" key="1">
    <source>
        <dbReference type="SAM" id="MobiDB-lite"/>
    </source>
</evidence>
<feature type="compositionally biased region" description="Basic residues" evidence="1">
    <location>
        <begin position="52"/>
        <end position="63"/>
    </location>
</feature>
<feature type="region of interest" description="Disordered" evidence="1">
    <location>
        <begin position="14"/>
        <end position="167"/>
    </location>
</feature>
<dbReference type="VEuPathDB" id="FungiDB:TAPDE_003735"/>
<feature type="compositionally biased region" description="Basic and acidic residues" evidence="1">
    <location>
        <begin position="64"/>
        <end position="77"/>
    </location>
</feature>
<dbReference type="AlphaFoldDB" id="R4XD20"/>
<dbReference type="OrthoDB" id="8062037at2759"/>
<name>R4XD20_TAPDE</name>
<protein>
    <submittedName>
        <fullName evidence="2">PHD and RING finger domain protein</fullName>
    </submittedName>
</protein>
<gene>
    <name evidence="2" type="ORF">TAPDE_003735</name>
</gene>
<organism evidence="2 3">
    <name type="scientific">Taphrina deformans (strain PYCC 5710 / ATCC 11124 / CBS 356.35 / IMI 108563 / JCM 9778 / NBRC 8474)</name>
    <name type="common">Peach leaf curl fungus</name>
    <name type="synonym">Lalaria deformans</name>
    <dbReference type="NCBI Taxonomy" id="1097556"/>
    <lineage>
        <taxon>Eukaryota</taxon>
        <taxon>Fungi</taxon>
        <taxon>Dikarya</taxon>
        <taxon>Ascomycota</taxon>
        <taxon>Taphrinomycotina</taxon>
        <taxon>Taphrinomycetes</taxon>
        <taxon>Taphrinales</taxon>
        <taxon>Taphrinaceae</taxon>
        <taxon>Taphrina</taxon>
    </lineage>
</organism>
<dbReference type="EMBL" id="CAHR02000154">
    <property type="protein sequence ID" value="CCG83503.1"/>
    <property type="molecule type" value="Genomic_DNA"/>
</dbReference>
<feature type="compositionally biased region" description="Polar residues" evidence="1">
    <location>
        <begin position="115"/>
        <end position="155"/>
    </location>
</feature>
<reference evidence="2 3" key="1">
    <citation type="journal article" date="2013" name="MBio">
        <title>Genome sequencing of the plant pathogen Taphrina deformans, the causal agent of peach leaf curl.</title>
        <authorList>
            <person name="Cisse O.H."/>
            <person name="Almeida J.M.G.C.F."/>
            <person name="Fonseca A."/>
            <person name="Kumar A.A."/>
            <person name="Salojaervi J."/>
            <person name="Overmyer K."/>
            <person name="Hauser P.M."/>
            <person name="Pagni M."/>
        </authorList>
    </citation>
    <scope>NUCLEOTIDE SEQUENCE [LARGE SCALE GENOMIC DNA]</scope>
    <source>
        <strain evidence="3">PYCC 5710 / ATCC 11124 / CBS 356.35 / IMI 108563 / JCM 9778 / NBRC 8474</strain>
    </source>
</reference>
<keyword evidence="3" id="KW-1185">Reference proteome</keyword>
<evidence type="ECO:0000313" key="2">
    <source>
        <dbReference type="EMBL" id="CCG83503.1"/>
    </source>
</evidence>